<dbReference type="PANTHER" id="PTHR11927:SF9">
    <property type="entry name" value="L-FUCOSYLTRANSFERASE"/>
    <property type="match status" value="1"/>
</dbReference>
<dbReference type="STRING" id="749551.HMPREF9555_01478"/>
<dbReference type="GO" id="GO:0008107">
    <property type="term" value="F:galactoside 2-alpha-L-fucosyltransferase activity"/>
    <property type="evidence" value="ECO:0007669"/>
    <property type="project" value="InterPro"/>
</dbReference>
<dbReference type="Proteomes" id="UP000004633">
    <property type="component" value="Unassembled WGS sequence"/>
</dbReference>
<accession>E7N3A3</accession>
<dbReference type="PANTHER" id="PTHR11927">
    <property type="entry name" value="GALACTOSIDE 2-L-FUCOSYLTRANSFERASE"/>
    <property type="match status" value="1"/>
</dbReference>
<reference evidence="3 4" key="1">
    <citation type="submission" date="2010-08" db="EMBL/GenBank/DDBJ databases">
        <authorList>
            <person name="Weinstock G."/>
            <person name="Sodergren E."/>
            <person name="Clifton S."/>
            <person name="Fulton L."/>
            <person name="Fulton B."/>
            <person name="Courtney L."/>
            <person name="Fronick C."/>
            <person name="Harrison M."/>
            <person name="Strong C."/>
            <person name="Farmer C."/>
            <person name="Delahaunty K."/>
            <person name="Markovic C."/>
            <person name="Hall O."/>
            <person name="Minx P."/>
            <person name="Tomlinson C."/>
            <person name="Mitreva M."/>
            <person name="Hou S."/>
            <person name="Chen J."/>
            <person name="Wollam A."/>
            <person name="Pepin K.H."/>
            <person name="Johnson M."/>
            <person name="Bhonagiri V."/>
            <person name="Zhang X."/>
            <person name="Suruliraj S."/>
            <person name="Warren W."/>
            <person name="Chinwalla A."/>
            <person name="Mardis E.R."/>
            <person name="Wilson R.K."/>
        </authorList>
    </citation>
    <scope>NUCLEOTIDE SEQUENCE [LARGE SCALE GENOMIC DNA]</scope>
    <source>
        <strain evidence="3 4">F0399</strain>
    </source>
</reference>
<evidence type="ECO:0000256" key="1">
    <source>
        <dbReference type="ARBA" id="ARBA00022676"/>
    </source>
</evidence>
<dbReference type="HOGENOM" id="CLU_043399_3_1_9"/>
<comment type="caution">
    <text evidence="3">The sequence shown here is derived from an EMBL/GenBank/DDBJ whole genome shotgun (WGS) entry which is preliminary data.</text>
</comment>
<dbReference type="CDD" id="cd11301">
    <property type="entry name" value="Fut1_Fut2_like"/>
    <property type="match status" value="1"/>
</dbReference>
<evidence type="ECO:0000313" key="4">
    <source>
        <dbReference type="Proteomes" id="UP000004633"/>
    </source>
</evidence>
<organism evidence="3 4">
    <name type="scientific">Selenomonas artemidis F0399</name>
    <dbReference type="NCBI Taxonomy" id="749551"/>
    <lineage>
        <taxon>Bacteria</taxon>
        <taxon>Bacillati</taxon>
        <taxon>Bacillota</taxon>
        <taxon>Negativicutes</taxon>
        <taxon>Selenomonadales</taxon>
        <taxon>Selenomonadaceae</taxon>
        <taxon>Selenomonas</taxon>
    </lineage>
</organism>
<evidence type="ECO:0000313" key="3">
    <source>
        <dbReference type="EMBL" id="EFW29378.1"/>
    </source>
</evidence>
<dbReference type="GO" id="GO:0005975">
    <property type="term" value="P:carbohydrate metabolic process"/>
    <property type="evidence" value="ECO:0007669"/>
    <property type="project" value="InterPro"/>
</dbReference>
<keyword evidence="4" id="KW-1185">Reference proteome</keyword>
<sequence>MFQASFLWMLELLYPKKEILADLTPYSRNLYHHGYELKRIFDIDLPEATRKDLMQVTHYEPCIRGFWLSVWRRLFSSNTPKDTELYEDDSSPVRNDRFYTELFPLTQERLYLNGYWVWRFNEAYQIHDLNIIRAWREKIKKNFVFPDGINLAHRQRIEQMRRSASVSVHLRRGDYVGTNFDVCTQSYYEAARACIEEKIHHPTYYIFSDDLPYAKRAFQDWGAVEFVDGNCGTDAWNDMFLMSQCRHHIIANSTFSFWAAYLGEPRSDTMVIAPKEYYRHKKGFCLAQKDWITR</sequence>
<keyword evidence="2 3" id="KW-0808">Transferase</keyword>
<name>E7N3A3_9FIRM</name>
<gene>
    <name evidence="3" type="ORF">HMPREF9555_01478</name>
</gene>
<dbReference type="InterPro" id="IPR002516">
    <property type="entry name" value="Glyco_trans_11"/>
</dbReference>
<evidence type="ECO:0000256" key="2">
    <source>
        <dbReference type="ARBA" id="ARBA00022679"/>
    </source>
</evidence>
<dbReference type="AlphaFoldDB" id="E7N3A3"/>
<dbReference type="Pfam" id="PF01531">
    <property type="entry name" value="Glyco_transf_11"/>
    <property type="match status" value="1"/>
</dbReference>
<keyword evidence="1" id="KW-0328">Glycosyltransferase</keyword>
<proteinExistence type="predicted"/>
<protein>
    <submittedName>
        <fullName evidence="3">Glycosyltransferase, family 11</fullName>
    </submittedName>
</protein>
<dbReference type="Gene3D" id="3.40.50.11350">
    <property type="match status" value="1"/>
</dbReference>
<dbReference type="EMBL" id="AECV01000025">
    <property type="protein sequence ID" value="EFW29378.1"/>
    <property type="molecule type" value="Genomic_DNA"/>
</dbReference>
<dbReference type="GO" id="GO:0016020">
    <property type="term" value="C:membrane"/>
    <property type="evidence" value="ECO:0007669"/>
    <property type="project" value="InterPro"/>
</dbReference>